<geneLocation type="plasmid" evidence="4">
    <name>p505108-T6SS</name>
</geneLocation>
<accession>A0A222ZDU2</accession>
<protein>
    <recommendedName>
        <fullName evidence="3">ATPase AAA-type core domain-containing protein</fullName>
    </recommendedName>
</protein>
<dbReference type="InterPro" id="IPR003959">
    <property type="entry name" value="ATPase_AAA_core"/>
</dbReference>
<dbReference type="PANTHER" id="PTHR11638:SF18">
    <property type="entry name" value="HEAT SHOCK PROTEIN 104"/>
    <property type="match status" value="1"/>
</dbReference>
<dbReference type="GO" id="GO:0016887">
    <property type="term" value="F:ATP hydrolysis activity"/>
    <property type="evidence" value="ECO:0007669"/>
    <property type="project" value="InterPro"/>
</dbReference>
<dbReference type="RefSeq" id="WP_011999011.1">
    <property type="nucleotide sequence ID" value="NZ_CABMLV010000002.1"/>
</dbReference>
<evidence type="ECO:0000256" key="2">
    <source>
        <dbReference type="ARBA" id="ARBA00022840"/>
    </source>
</evidence>
<dbReference type="SUPFAM" id="SSF52540">
    <property type="entry name" value="P-loop containing nucleoside triphosphate hydrolases"/>
    <property type="match status" value="1"/>
</dbReference>
<dbReference type="Pfam" id="PF00004">
    <property type="entry name" value="AAA"/>
    <property type="match status" value="1"/>
</dbReference>
<keyword evidence="1" id="KW-0547">Nucleotide-binding</keyword>
<reference evidence="4" key="1">
    <citation type="journal article" date="2018" name="Virulence">
        <title>Co-occurrence of 3 different resistance plasmids in a multi-drug resistant Cronobacter sakazakii isolate causing neonatal infections.</title>
        <authorList>
            <person name="Shi L."/>
            <person name="Liang Q."/>
            <person name="Zhan Z."/>
            <person name="Feng J."/>
            <person name="Zhao Y."/>
            <person name="Chen Y."/>
            <person name="Huang M."/>
            <person name="Tong Y."/>
            <person name="Wu W."/>
            <person name="Chen W."/>
            <person name="Li X."/>
            <person name="Yin Z."/>
            <person name="Wang J."/>
            <person name="Zhou D."/>
        </authorList>
    </citation>
    <scope>NUCLEOTIDE SEQUENCE</scope>
    <source>
        <strain evidence="4">505108</strain>
        <plasmid evidence="4">p505108-T6SS</plasmid>
    </source>
</reference>
<dbReference type="Gene3D" id="3.40.50.300">
    <property type="entry name" value="P-loop containing nucleotide triphosphate hydrolases"/>
    <property type="match status" value="1"/>
</dbReference>
<dbReference type="EMBL" id="KY978630">
    <property type="protein sequence ID" value="ASR82261.1"/>
    <property type="molecule type" value="Genomic_DNA"/>
</dbReference>
<dbReference type="PANTHER" id="PTHR11638">
    <property type="entry name" value="ATP-DEPENDENT CLP PROTEASE"/>
    <property type="match status" value="1"/>
</dbReference>
<dbReference type="AlphaFoldDB" id="A0A222ZDU2"/>
<proteinExistence type="predicted"/>
<evidence type="ECO:0000256" key="1">
    <source>
        <dbReference type="ARBA" id="ARBA00022741"/>
    </source>
</evidence>
<dbReference type="GO" id="GO:0034605">
    <property type="term" value="P:cellular response to heat"/>
    <property type="evidence" value="ECO:0007669"/>
    <property type="project" value="TreeGrafter"/>
</dbReference>
<name>A0A222ZDU2_CROSK</name>
<evidence type="ECO:0000259" key="3">
    <source>
        <dbReference type="Pfam" id="PF00004"/>
    </source>
</evidence>
<feature type="domain" description="ATPase AAA-type core" evidence="3">
    <location>
        <begin position="68"/>
        <end position="191"/>
    </location>
</feature>
<keyword evidence="2" id="KW-0067">ATP-binding</keyword>
<sequence length="256" mass="28655">MTPPNNLFTIEPQHDRKAFYSGLEENGIHATDLMAMLAVGNIPDVMYRETEILSALAILSCRNTNSLVVSGNEGVGKSCFVRNLSRYLLQIQPGCHLAEINMVSLFAGNASEEEIEKKLALAVALAGRYKVILYLDGTHAFTPENDEMSPGMRLLNLLKPYLMTPFRCIISAPCEATEKLKNDATYKKRFRYITLCSLNGMQKKNVILHRFGHSPFIKDALAASGGETRELHQLIENIDYLQSLERVKAKLEFVES</sequence>
<dbReference type="GO" id="GO:0005737">
    <property type="term" value="C:cytoplasm"/>
    <property type="evidence" value="ECO:0007669"/>
    <property type="project" value="TreeGrafter"/>
</dbReference>
<keyword evidence="4" id="KW-0614">Plasmid</keyword>
<dbReference type="InterPro" id="IPR050130">
    <property type="entry name" value="ClpA_ClpB"/>
</dbReference>
<evidence type="ECO:0000313" key="4">
    <source>
        <dbReference type="EMBL" id="ASR82261.1"/>
    </source>
</evidence>
<dbReference type="InterPro" id="IPR027417">
    <property type="entry name" value="P-loop_NTPase"/>
</dbReference>
<dbReference type="GO" id="GO:0005524">
    <property type="term" value="F:ATP binding"/>
    <property type="evidence" value="ECO:0007669"/>
    <property type="project" value="UniProtKB-KW"/>
</dbReference>
<organism evidence="4">
    <name type="scientific">Cronobacter sakazakii</name>
    <name type="common">Enterobacter sakazakii</name>
    <dbReference type="NCBI Taxonomy" id="28141"/>
    <lineage>
        <taxon>Bacteria</taxon>
        <taxon>Pseudomonadati</taxon>
        <taxon>Pseudomonadota</taxon>
        <taxon>Gammaproteobacteria</taxon>
        <taxon>Enterobacterales</taxon>
        <taxon>Enterobacteriaceae</taxon>
        <taxon>Cronobacter</taxon>
    </lineage>
</organism>
<reference evidence="4" key="2">
    <citation type="submission" date="2019-05" db="EMBL/GenBank/DDBJ databases">
        <authorList>
            <person name="Shi L."/>
            <person name="Feng J."/>
            <person name="Zhang D."/>
            <person name="Zhou D."/>
        </authorList>
    </citation>
    <scope>NUCLEOTIDE SEQUENCE</scope>
    <source>
        <strain evidence="4">505108</strain>
        <plasmid evidence="4">p505108-T6SS</plasmid>
    </source>
</reference>